<dbReference type="AlphaFoldDB" id="A0A9Q3JKT2"/>
<keyword evidence="2" id="KW-1185">Reference proteome</keyword>
<sequence length="88" mass="10458">MESWPLFEESPWTLDTNISQIEEKEVWANCNNPQELNENPDWFLKIKQEPCPGIFTIVLPYIEFEDIFERENSPLKAVISHPWKKLPV</sequence>
<evidence type="ECO:0000313" key="2">
    <source>
        <dbReference type="Proteomes" id="UP000765509"/>
    </source>
</evidence>
<reference evidence="1" key="1">
    <citation type="submission" date="2021-03" db="EMBL/GenBank/DDBJ databases">
        <title>Draft genome sequence of rust myrtle Austropuccinia psidii MF-1, a brazilian biotype.</title>
        <authorList>
            <person name="Quecine M.C."/>
            <person name="Pachon D.M.R."/>
            <person name="Bonatelli M.L."/>
            <person name="Correr F.H."/>
            <person name="Franceschini L.M."/>
            <person name="Leite T.F."/>
            <person name="Margarido G.R.A."/>
            <person name="Almeida C.A."/>
            <person name="Ferrarezi J.A."/>
            <person name="Labate C.A."/>
        </authorList>
    </citation>
    <scope>NUCLEOTIDE SEQUENCE</scope>
    <source>
        <strain evidence="1">MF-1</strain>
    </source>
</reference>
<proteinExistence type="predicted"/>
<accession>A0A9Q3JKT2</accession>
<gene>
    <name evidence="1" type="ORF">O181_103609</name>
</gene>
<evidence type="ECO:0000313" key="1">
    <source>
        <dbReference type="EMBL" id="MBW0563894.1"/>
    </source>
</evidence>
<name>A0A9Q3JKT2_9BASI</name>
<organism evidence="1 2">
    <name type="scientific">Austropuccinia psidii MF-1</name>
    <dbReference type="NCBI Taxonomy" id="1389203"/>
    <lineage>
        <taxon>Eukaryota</taxon>
        <taxon>Fungi</taxon>
        <taxon>Dikarya</taxon>
        <taxon>Basidiomycota</taxon>
        <taxon>Pucciniomycotina</taxon>
        <taxon>Pucciniomycetes</taxon>
        <taxon>Pucciniales</taxon>
        <taxon>Sphaerophragmiaceae</taxon>
        <taxon>Austropuccinia</taxon>
    </lineage>
</organism>
<protein>
    <submittedName>
        <fullName evidence="1">Uncharacterized protein</fullName>
    </submittedName>
</protein>
<dbReference type="EMBL" id="AVOT02074970">
    <property type="protein sequence ID" value="MBW0563894.1"/>
    <property type="molecule type" value="Genomic_DNA"/>
</dbReference>
<comment type="caution">
    <text evidence="1">The sequence shown here is derived from an EMBL/GenBank/DDBJ whole genome shotgun (WGS) entry which is preliminary data.</text>
</comment>
<dbReference type="Proteomes" id="UP000765509">
    <property type="component" value="Unassembled WGS sequence"/>
</dbReference>